<feature type="domain" description="DUF2382" evidence="3">
    <location>
        <begin position="126"/>
        <end position="167"/>
    </location>
</feature>
<dbReference type="GO" id="GO:0019684">
    <property type="term" value="P:photosynthesis, light reaction"/>
    <property type="evidence" value="ECO:0007669"/>
    <property type="project" value="InterPro"/>
</dbReference>
<evidence type="ECO:0000259" key="3">
    <source>
        <dbReference type="Pfam" id="PF09557"/>
    </source>
</evidence>
<sequence>MLDETQARDAIGTTAYTQAGDKIGKVGQLYYDDATGQPAFVTVNTGLFGMRESFVPVTDATLDGDRLTLPFTKEQIKDAPSVDVDGGHLDEAEEARLWQHYAGHRGRHVGPDTNGRTTDEATTRPAENAGVGTATPQAGRPRLRRYVTTELVTQTVPVRRERIEVVDDADGVDQVDDRRA</sequence>
<evidence type="ECO:0000259" key="2">
    <source>
        <dbReference type="Pfam" id="PF05239"/>
    </source>
</evidence>
<dbReference type="Gene3D" id="3.90.50.10">
    <property type="entry name" value="Photosynthetic Reaction Center, subunit H, domain 2"/>
    <property type="match status" value="1"/>
</dbReference>
<accession>A0AAJ1U082</accession>
<feature type="region of interest" description="Disordered" evidence="1">
    <location>
        <begin position="104"/>
        <end position="139"/>
    </location>
</feature>
<evidence type="ECO:0008006" key="6">
    <source>
        <dbReference type="Google" id="ProtNLM"/>
    </source>
</evidence>
<dbReference type="InterPro" id="IPR019060">
    <property type="entry name" value="DUF2382"/>
</dbReference>
<dbReference type="InterPro" id="IPR014747">
    <property type="entry name" value="Bac_photo_RC_H_C"/>
</dbReference>
<dbReference type="SUPFAM" id="SSF50346">
    <property type="entry name" value="PRC-barrel domain"/>
    <property type="match status" value="1"/>
</dbReference>
<organism evidence="4 5">
    <name type="scientific">Nocardioides zeae</name>
    <dbReference type="NCBI Taxonomy" id="1457234"/>
    <lineage>
        <taxon>Bacteria</taxon>
        <taxon>Bacillati</taxon>
        <taxon>Actinomycetota</taxon>
        <taxon>Actinomycetes</taxon>
        <taxon>Propionibacteriales</taxon>
        <taxon>Nocardioidaceae</taxon>
        <taxon>Nocardioides</taxon>
    </lineage>
</organism>
<evidence type="ECO:0000256" key="1">
    <source>
        <dbReference type="SAM" id="MobiDB-lite"/>
    </source>
</evidence>
<dbReference type="RefSeq" id="WP_307198498.1">
    <property type="nucleotide sequence ID" value="NZ_JAUTAN010000001.1"/>
</dbReference>
<dbReference type="Proteomes" id="UP001239215">
    <property type="component" value="Unassembled WGS sequence"/>
</dbReference>
<evidence type="ECO:0000313" key="5">
    <source>
        <dbReference type="Proteomes" id="UP001239215"/>
    </source>
</evidence>
<dbReference type="Pfam" id="PF09557">
    <property type="entry name" value="DUF2382"/>
    <property type="match status" value="1"/>
</dbReference>
<proteinExistence type="predicted"/>
<name>A0AAJ1U082_9ACTN</name>
<dbReference type="AlphaFoldDB" id="A0AAJ1U082"/>
<dbReference type="EMBL" id="JAUTAN010000001">
    <property type="protein sequence ID" value="MDQ1103053.1"/>
    <property type="molecule type" value="Genomic_DNA"/>
</dbReference>
<dbReference type="InterPro" id="IPR027275">
    <property type="entry name" value="PRC-brl_dom"/>
</dbReference>
<evidence type="ECO:0000313" key="4">
    <source>
        <dbReference type="EMBL" id="MDQ1103053.1"/>
    </source>
</evidence>
<gene>
    <name evidence="4" type="ORF">QE405_000337</name>
</gene>
<feature type="domain" description="PRC-barrel" evidence="2">
    <location>
        <begin position="5"/>
        <end position="75"/>
    </location>
</feature>
<dbReference type="GO" id="GO:0030077">
    <property type="term" value="C:plasma membrane light-harvesting complex"/>
    <property type="evidence" value="ECO:0007669"/>
    <property type="project" value="InterPro"/>
</dbReference>
<reference evidence="4" key="1">
    <citation type="submission" date="2023-07" db="EMBL/GenBank/DDBJ databases">
        <title>Functional and genomic diversity of the sorghum phyllosphere microbiome.</title>
        <authorList>
            <person name="Shade A."/>
        </authorList>
    </citation>
    <scope>NUCLEOTIDE SEQUENCE</scope>
    <source>
        <strain evidence="4">SORGH_AS_1067</strain>
    </source>
</reference>
<dbReference type="Pfam" id="PF05239">
    <property type="entry name" value="PRC"/>
    <property type="match status" value="1"/>
</dbReference>
<comment type="caution">
    <text evidence="4">The sequence shown here is derived from an EMBL/GenBank/DDBJ whole genome shotgun (WGS) entry which is preliminary data.</text>
</comment>
<dbReference type="InterPro" id="IPR011033">
    <property type="entry name" value="PRC_barrel-like_sf"/>
</dbReference>
<protein>
    <recommendedName>
        <fullName evidence="6">PRC-barrel domain containing protein</fullName>
    </recommendedName>
</protein>